<evidence type="ECO:0008006" key="4">
    <source>
        <dbReference type="Google" id="ProtNLM"/>
    </source>
</evidence>
<keyword evidence="3" id="KW-1185">Reference proteome</keyword>
<proteinExistence type="predicted"/>
<reference evidence="2 3" key="1">
    <citation type="submission" date="2020-06" db="EMBL/GenBank/DDBJ databases">
        <title>Transcriptomic and genomic resources for Thalictrum thalictroides and T. hernandezii: Facilitating candidate gene discovery in an emerging model plant lineage.</title>
        <authorList>
            <person name="Arias T."/>
            <person name="Riano-Pachon D.M."/>
            <person name="Di Stilio V.S."/>
        </authorList>
    </citation>
    <scope>NUCLEOTIDE SEQUENCE [LARGE SCALE GENOMIC DNA]</scope>
    <source>
        <strain evidence="3">cv. WT478/WT964</strain>
        <tissue evidence="2">Leaves</tissue>
    </source>
</reference>
<gene>
    <name evidence="2" type="ORF">FRX31_007062</name>
</gene>
<organism evidence="2 3">
    <name type="scientific">Thalictrum thalictroides</name>
    <name type="common">Rue-anemone</name>
    <name type="synonym">Anemone thalictroides</name>
    <dbReference type="NCBI Taxonomy" id="46969"/>
    <lineage>
        <taxon>Eukaryota</taxon>
        <taxon>Viridiplantae</taxon>
        <taxon>Streptophyta</taxon>
        <taxon>Embryophyta</taxon>
        <taxon>Tracheophyta</taxon>
        <taxon>Spermatophyta</taxon>
        <taxon>Magnoliopsida</taxon>
        <taxon>Ranunculales</taxon>
        <taxon>Ranunculaceae</taxon>
        <taxon>Thalictroideae</taxon>
        <taxon>Thalictrum</taxon>
    </lineage>
</organism>
<evidence type="ECO:0000256" key="1">
    <source>
        <dbReference type="SAM" id="SignalP"/>
    </source>
</evidence>
<comment type="caution">
    <text evidence="2">The sequence shown here is derived from an EMBL/GenBank/DDBJ whole genome shotgun (WGS) entry which is preliminary data.</text>
</comment>
<keyword evidence="1" id="KW-0732">Signal</keyword>
<accession>A0A7J6X0U4</accession>
<protein>
    <recommendedName>
        <fullName evidence="4">Transmembrane protein</fullName>
    </recommendedName>
</protein>
<name>A0A7J6X0U4_THATH</name>
<evidence type="ECO:0000313" key="2">
    <source>
        <dbReference type="EMBL" id="KAF5203356.1"/>
    </source>
</evidence>
<dbReference type="EMBL" id="JABWDY010006926">
    <property type="protein sequence ID" value="KAF5203356.1"/>
    <property type="molecule type" value="Genomic_DNA"/>
</dbReference>
<evidence type="ECO:0000313" key="3">
    <source>
        <dbReference type="Proteomes" id="UP000554482"/>
    </source>
</evidence>
<feature type="signal peptide" evidence="1">
    <location>
        <begin position="1"/>
        <end position="27"/>
    </location>
</feature>
<dbReference type="PROSITE" id="PS51257">
    <property type="entry name" value="PROKAR_LIPOPROTEIN"/>
    <property type="match status" value="1"/>
</dbReference>
<sequence>MEDKHKAFPIATFLILFSPTLLSCATARPEPPVTYCPACECCGPPRVAGGCCSCSCATIETEATPS</sequence>
<dbReference type="Proteomes" id="UP000554482">
    <property type="component" value="Unassembled WGS sequence"/>
</dbReference>
<feature type="chain" id="PRO_5029815455" description="Transmembrane protein" evidence="1">
    <location>
        <begin position="28"/>
        <end position="66"/>
    </location>
</feature>
<dbReference type="AlphaFoldDB" id="A0A7J6X0U4"/>